<evidence type="ECO:0000313" key="8">
    <source>
        <dbReference type="Proteomes" id="UP000184471"/>
    </source>
</evidence>
<dbReference type="PANTHER" id="PTHR43065">
    <property type="entry name" value="SENSOR HISTIDINE KINASE"/>
    <property type="match status" value="1"/>
</dbReference>
<evidence type="ECO:0000256" key="3">
    <source>
        <dbReference type="ARBA" id="ARBA00022777"/>
    </source>
</evidence>
<feature type="domain" description="Histidine kinase" evidence="6">
    <location>
        <begin position="287"/>
        <end position="458"/>
    </location>
</feature>
<dbReference type="SUPFAM" id="SSF55874">
    <property type="entry name" value="ATPase domain of HSP90 chaperone/DNA topoisomerase II/histidine kinase"/>
    <property type="match status" value="1"/>
</dbReference>
<evidence type="ECO:0000259" key="6">
    <source>
        <dbReference type="PROSITE" id="PS50109"/>
    </source>
</evidence>
<dbReference type="Gene3D" id="2.60.120.10">
    <property type="entry name" value="Jelly Rolls"/>
    <property type="match status" value="1"/>
</dbReference>
<gene>
    <name evidence="7" type="ORF">SAMN05444351_2311</name>
</gene>
<dbReference type="Proteomes" id="UP000184471">
    <property type="component" value="Unassembled WGS sequence"/>
</dbReference>
<dbReference type="PROSITE" id="PS50109">
    <property type="entry name" value="HIS_KIN"/>
    <property type="match status" value="1"/>
</dbReference>
<dbReference type="InterPro" id="IPR003594">
    <property type="entry name" value="HATPase_dom"/>
</dbReference>
<keyword evidence="3" id="KW-0808">Transferase</keyword>
<dbReference type="Gene3D" id="3.30.565.10">
    <property type="entry name" value="Histidine kinase-like ATPase, C-terminal domain"/>
    <property type="match status" value="1"/>
</dbReference>
<dbReference type="GO" id="GO:0004673">
    <property type="term" value="F:protein histidine kinase activity"/>
    <property type="evidence" value="ECO:0007669"/>
    <property type="project" value="UniProtKB-EC"/>
</dbReference>
<sequence length="468" mass="50211">MDLDDLHGLPLFSGTDDDQLRTLLAVGSEVRFEDGDVLFQENHPAEHWWVLLEGRVELVRHLGTDETRLGAMDVPGRWAGGFRAWDEHGAYLATGRAATGGRVLRVPADDLRSLWSAHFPPGLSLAEGVSRSARNYETMARQREALAALGTLAAGLAHELNNPAAAAVRAVDALGEAHVRMSSALRGLAAVTVTADGFARLDALREELGNGPPVDPVTLADREDELADWLSRRGVADAWQSAPALAEAGADTEWCERLTEALGPTGLEPGLEWVASTLSATTLLGEVDEATRRISDLVSAVRSYAQLDRAAVQQTDVAEGLESTLATLAHRIPPEVSVVREYGTPVPRITALPAELNQLWTHLIDNALDAMHGRGTLRVAMRADRAEVVVEITDTGTGMSPETRQRAFEPFFTTKGVGEGTGLGLDFSRRIVERHRGEISIRSRPGETVLCVRLPVTGAGSPGVPPTG</sequence>
<evidence type="ECO:0000256" key="4">
    <source>
        <dbReference type="ARBA" id="ARBA00023012"/>
    </source>
</evidence>
<organism evidence="7 8">
    <name type="scientific">Geodermatophilus nigrescens</name>
    <dbReference type="NCBI Taxonomy" id="1070870"/>
    <lineage>
        <taxon>Bacteria</taxon>
        <taxon>Bacillati</taxon>
        <taxon>Actinomycetota</taxon>
        <taxon>Actinomycetes</taxon>
        <taxon>Geodermatophilales</taxon>
        <taxon>Geodermatophilaceae</taxon>
        <taxon>Geodermatophilus</taxon>
    </lineage>
</organism>
<dbReference type="InterPro" id="IPR005467">
    <property type="entry name" value="His_kinase_dom"/>
</dbReference>
<dbReference type="PRINTS" id="PR00344">
    <property type="entry name" value="BCTRLSENSOR"/>
</dbReference>
<dbReference type="SMART" id="SM00100">
    <property type="entry name" value="cNMP"/>
    <property type="match status" value="1"/>
</dbReference>
<dbReference type="GO" id="GO:0000160">
    <property type="term" value="P:phosphorelay signal transduction system"/>
    <property type="evidence" value="ECO:0007669"/>
    <property type="project" value="UniProtKB-KW"/>
</dbReference>
<dbReference type="PROSITE" id="PS50042">
    <property type="entry name" value="CNMP_BINDING_3"/>
    <property type="match status" value="1"/>
</dbReference>
<dbReference type="SUPFAM" id="SSF51206">
    <property type="entry name" value="cAMP-binding domain-like"/>
    <property type="match status" value="1"/>
</dbReference>
<dbReference type="InterPro" id="IPR004358">
    <property type="entry name" value="Sig_transdc_His_kin-like_C"/>
</dbReference>
<accession>A0A1M5J1L9</accession>
<evidence type="ECO:0000259" key="5">
    <source>
        <dbReference type="PROSITE" id="PS50042"/>
    </source>
</evidence>
<keyword evidence="4" id="KW-0902">Two-component regulatory system</keyword>
<feature type="domain" description="Cyclic nucleotide-binding" evidence="5">
    <location>
        <begin position="11"/>
        <end position="72"/>
    </location>
</feature>
<dbReference type="RefSeq" id="WP_073420242.1">
    <property type="nucleotide sequence ID" value="NZ_FQVX01000002.1"/>
</dbReference>
<keyword evidence="8" id="KW-1185">Reference proteome</keyword>
<evidence type="ECO:0000256" key="1">
    <source>
        <dbReference type="ARBA" id="ARBA00000085"/>
    </source>
</evidence>
<dbReference type="STRING" id="1070870.SAMN05444351_2311"/>
<dbReference type="Pfam" id="PF00027">
    <property type="entry name" value="cNMP_binding"/>
    <property type="match status" value="1"/>
</dbReference>
<dbReference type="Pfam" id="PF02518">
    <property type="entry name" value="HATPase_c"/>
    <property type="match status" value="1"/>
</dbReference>
<evidence type="ECO:0000313" key="7">
    <source>
        <dbReference type="EMBL" id="SHG34401.1"/>
    </source>
</evidence>
<dbReference type="InterPro" id="IPR018490">
    <property type="entry name" value="cNMP-bd_dom_sf"/>
</dbReference>
<comment type="catalytic activity">
    <reaction evidence="1">
        <text>ATP + protein L-histidine = ADP + protein N-phospho-L-histidine.</text>
        <dbReference type="EC" id="2.7.13.3"/>
    </reaction>
</comment>
<dbReference type="SMART" id="SM00387">
    <property type="entry name" value="HATPase_c"/>
    <property type="match status" value="1"/>
</dbReference>
<dbReference type="Gene3D" id="1.10.287.130">
    <property type="match status" value="1"/>
</dbReference>
<dbReference type="InterPro" id="IPR014710">
    <property type="entry name" value="RmlC-like_jellyroll"/>
</dbReference>
<name>A0A1M5J1L9_9ACTN</name>
<dbReference type="InterPro" id="IPR036890">
    <property type="entry name" value="HATPase_C_sf"/>
</dbReference>
<dbReference type="EC" id="2.7.13.3" evidence="2"/>
<protein>
    <recommendedName>
        <fullName evidence="2">histidine kinase</fullName>
        <ecNumber evidence="2">2.7.13.3</ecNumber>
    </recommendedName>
</protein>
<dbReference type="AlphaFoldDB" id="A0A1M5J1L9"/>
<reference evidence="7 8" key="1">
    <citation type="submission" date="2016-11" db="EMBL/GenBank/DDBJ databases">
        <authorList>
            <person name="Jaros S."/>
            <person name="Januszkiewicz K."/>
            <person name="Wedrychowicz H."/>
        </authorList>
    </citation>
    <scope>NUCLEOTIDE SEQUENCE [LARGE SCALE GENOMIC DNA]</scope>
    <source>
        <strain evidence="7 8">DSM 45408</strain>
    </source>
</reference>
<proteinExistence type="predicted"/>
<dbReference type="EMBL" id="FQVX01000002">
    <property type="protein sequence ID" value="SHG34401.1"/>
    <property type="molecule type" value="Genomic_DNA"/>
</dbReference>
<dbReference type="PANTHER" id="PTHR43065:SF48">
    <property type="entry name" value="HISTIDINE KINASE"/>
    <property type="match status" value="1"/>
</dbReference>
<keyword evidence="3" id="KW-0418">Kinase</keyword>
<dbReference type="CDD" id="cd00038">
    <property type="entry name" value="CAP_ED"/>
    <property type="match status" value="1"/>
</dbReference>
<evidence type="ECO:0000256" key="2">
    <source>
        <dbReference type="ARBA" id="ARBA00012438"/>
    </source>
</evidence>
<dbReference type="InterPro" id="IPR000595">
    <property type="entry name" value="cNMP-bd_dom"/>
</dbReference>
<dbReference type="OrthoDB" id="1931120at2"/>